<dbReference type="Proteomes" id="UP000194127">
    <property type="component" value="Unassembled WGS sequence"/>
</dbReference>
<dbReference type="OrthoDB" id="10283269at2759"/>
<dbReference type="RefSeq" id="XP_024337730.1">
    <property type="nucleotide sequence ID" value="XM_024485936.1"/>
</dbReference>
<gene>
    <name evidence="1" type="ORF">POSPLADRAFT_1146456</name>
</gene>
<accession>A0A1X6MXH7</accession>
<name>A0A1X6MXH7_9APHY</name>
<dbReference type="SUPFAM" id="SSF52047">
    <property type="entry name" value="RNI-like"/>
    <property type="match status" value="1"/>
</dbReference>
<evidence type="ECO:0000313" key="2">
    <source>
        <dbReference type="Proteomes" id="UP000194127"/>
    </source>
</evidence>
<dbReference type="AlphaFoldDB" id="A0A1X6MXH7"/>
<protein>
    <recommendedName>
        <fullName evidence="3">F-box domain-containing protein</fullName>
    </recommendedName>
</protein>
<reference evidence="1 2" key="1">
    <citation type="submission" date="2017-04" db="EMBL/GenBank/DDBJ databases">
        <title>Genome Sequence of the Model Brown-Rot Fungus Postia placenta SB12.</title>
        <authorList>
            <consortium name="DOE Joint Genome Institute"/>
            <person name="Gaskell J."/>
            <person name="Kersten P."/>
            <person name="Larrondo L.F."/>
            <person name="Canessa P."/>
            <person name="Martinez D."/>
            <person name="Hibbett D."/>
            <person name="Schmoll M."/>
            <person name="Kubicek C.P."/>
            <person name="Martinez A.T."/>
            <person name="Yadav J."/>
            <person name="Master E."/>
            <person name="Magnuson J.K."/>
            <person name="James T."/>
            <person name="Yaver D."/>
            <person name="Berka R."/>
            <person name="Labutti K."/>
            <person name="Lipzen A."/>
            <person name="Aerts A."/>
            <person name="Barry K."/>
            <person name="Henrissat B."/>
            <person name="Blanchette R."/>
            <person name="Grigoriev I."/>
            <person name="Cullen D."/>
        </authorList>
    </citation>
    <scope>NUCLEOTIDE SEQUENCE [LARGE SCALE GENOMIC DNA]</scope>
    <source>
        <strain evidence="1 2">MAD-698-R-SB12</strain>
    </source>
</reference>
<keyword evidence="2" id="KW-1185">Reference proteome</keyword>
<evidence type="ECO:0008006" key="3">
    <source>
        <dbReference type="Google" id="ProtNLM"/>
    </source>
</evidence>
<dbReference type="EMBL" id="KZ110599">
    <property type="protein sequence ID" value="OSX60936.1"/>
    <property type="molecule type" value="Genomic_DNA"/>
</dbReference>
<evidence type="ECO:0000313" key="1">
    <source>
        <dbReference type="EMBL" id="OSX60936.1"/>
    </source>
</evidence>
<dbReference type="GeneID" id="36330885"/>
<sequence>MSLTSHDIHPIAKRHALSIVTMRHNATIMRVCTYMLEDIPGRLHWIRELEVGFDDMTDTSAYPSQDHLHLGNTTARLLVSLFENAIHLRSLWFLYSFDTLLLKQPRIGPALSALRHLRILSLPSPLLSLNLNPGDKSKTESLAIQRQMLREMRSRLIELSLSIPSSDLSSIQHMQTIRRLTLSQLHSDNEEHPSHAERSQLSLSWPAVSSLTLGRCRLSMSDVARAFPNVRELRADYLSGSSSTSSVCWPHLDYVEGPKALFGTWSFDCRMHHLSVTSILHLATADDVTVLHAIRQMSPRVLEFTVPPMQDDTFWASLAEIAPQVRSLEIMTWVFWSETDLVFKMAQQLILYAGDPNLAVAHGKLCTRIKNEL</sequence>
<organism evidence="1 2">
    <name type="scientific">Postia placenta MAD-698-R-SB12</name>
    <dbReference type="NCBI Taxonomy" id="670580"/>
    <lineage>
        <taxon>Eukaryota</taxon>
        <taxon>Fungi</taxon>
        <taxon>Dikarya</taxon>
        <taxon>Basidiomycota</taxon>
        <taxon>Agaricomycotina</taxon>
        <taxon>Agaricomycetes</taxon>
        <taxon>Polyporales</taxon>
        <taxon>Adustoporiaceae</taxon>
        <taxon>Rhodonia</taxon>
    </lineage>
</organism>
<proteinExistence type="predicted"/>